<dbReference type="RefSeq" id="WP_313873944.1">
    <property type="nucleotide sequence ID" value="NZ_JAVBIK010000001.1"/>
</dbReference>
<keyword evidence="2 5" id="KW-0255">Endonuclease</keyword>
<dbReference type="Gene3D" id="3.40.600.10">
    <property type="entry name" value="DNA mismatch repair MutH/Restriction endonuclease, type II"/>
    <property type="match status" value="1"/>
</dbReference>
<dbReference type="InterPro" id="IPR015210">
    <property type="entry name" value="NaeI"/>
</dbReference>
<keyword evidence="3" id="KW-0378">Hydrolase</keyword>
<dbReference type="InterPro" id="IPR011335">
    <property type="entry name" value="Restrct_endonuc-II-like"/>
</dbReference>
<dbReference type="GO" id="GO:0004519">
    <property type="term" value="F:endonuclease activity"/>
    <property type="evidence" value="ECO:0007669"/>
    <property type="project" value="UniProtKB-KW"/>
</dbReference>
<dbReference type="Gene3D" id="1.10.10.10">
    <property type="entry name" value="Winged helix-like DNA-binding domain superfamily/Winged helix DNA-binding domain"/>
    <property type="match status" value="1"/>
</dbReference>
<name>A0ABU3KKV3_9BURK</name>
<comment type="caution">
    <text evidence="5">The sequence shown here is derived from an EMBL/GenBank/DDBJ whole genome shotgun (WGS) entry which is preliminary data.</text>
</comment>
<feature type="domain" description="Type II restriction enzyme NaeI" evidence="4">
    <location>
        <begin position="14"/>
        <end position="309"/>
    </location>
</feature>
<reference evidence="5 6" key="1">
    <citation type="submission" date="2023-08" db="EMBL/GenBank/DDBJ databases">
        <title>Rhodoferax potami sp. nov. and Rhodoferax mekongensis sp. nov., isolated from the Mekong River in Thailand.</title>
        <authorList>
            <person name="Kitikhun S."/>
            <person name="Charoenyingcharoen P."/>
            <person name="Siriarchawattana P."/>
            <person name="Likhitrattanapisal S."/>
            <person name="Nilsakha T."/>
            <person name="Chanpet A."/>
            <person name="Rattanawaree P."/>
            <person name="Ingsriswang S."/>
        </authorList>
    </citation>
    <scope>NUCLEOTIDE SEQUENCE [LARGE SCALE GENOMIC DNA]</scope>
    <source>
        <strain evidence="5 6">TBRC 17660</strain>
    </source>
</reference>
<gene>
    <name evidence="5" type="ORF">RAE19_05370</name>
</gene>
<evidence type="ECO:0000256" key="2">
    <source>
        <dbReference type="ARBA" id="ARBA00022759"/>
    </source>
</evidence>
<accession>A0ABU3KKV3</accession>
<evidence type="ECO:0000256" key="3">
    <source>
        <dbReference type="ARBA" id="ARBA00022801"/>
    </source>
</evidence>
<dbReference type="SUPFAM" id="SSF52980">
    <property type="entry name" value="Restriction endonuclease-like"/>
    <property type="match status" value="1"/>
</dbReference>
<dbReference type="InterPro" id="IPR037057">
    <property type="entry name" value="DNA_rep_MutH/T2_RE_sf"/>
</dbReference>
<evidence type="ECO:0000313" key="6">
    <source>
        <dbReference type="Proteomes" id="UP001321700"/>
    </source>
</evidence>
<dbReference type="EMBL" id="JAVBIK010000001">
    <property type="protein sequence ID" value="MDT7518166.1"/>
    <property type="molecule type" value="Genomic_DNA"/>
</dbReference>
<evidence type="ECO:0000256" key="1">
    <source>
        <dbReference type="ARBA" id="ARBA00022722"/>
    </source>
</evidence>
<keyword evidence="1" id="KW-0540">Nuclease</keyword>
<dbReference type="Proteomes" id="UP001321700">
    <property type="component" value="Unassembled WGS sequence"/>
</dbReference>
<evidence type="ECO:0000313" key="5">
    <source>
        <dbReference type="EMBL" id="MDT7518166.1"/>
    </source>
</evidence>
<sequence length="315" mass="34920">MAYSILSDKELSAVIAQLKELDPKGERVAKVIRETFNQLYDGQRTGRYRLDQLHKTEKTHCGTLIEINLHREFQFKDGADLDYEIAGIDVDCKYSQDLGGWMIPPEAAGKLCLLVWADDAKALWNMGLIRAEPRFLNAGANRDKKATLNKEGKSAITWLFSDPGLLQTGPLTKLQHLPLAPNLLLQMPLDEVKSIFAQPNGTKRVNQLFRLAQGKIVDRNTVATVAQQDDFLKRVRGNGGARQHLRSEGIIILGHLAPHRQIAHGLGLPLVQIGHFVSVRVSKAKSGEVGSVLIDGAYWRRAVAEDAVQTAPELL</sequence>
<proteinExistence type="predicted"/>
<evidence type="ECO:0000259" key="4">
    <source>
        <dbReference type="Pfam" id="PF09126"/>
    </source>
</evidence>
<dbReference type="Pfam" id="PF09126">
    <property type="entry name" value="NaeI"/>
    <property type="match status" value="1"/>
</dbReference>
<organism evidence="5 6">
    <name type="scientific">Rhodoferax potami</name>
    <dbReference type="NCBI Taxonomy" id="3068338"/>
    <lineage>
        <taxon>Bacteria</taxon>
        <taxon>Pseudomonadati</taxon>
        <taxon>Pseudomonadota</taxon>
        <taxon>Betaproteobacteria</taxon>
        <taxon>Burkholderiales</taxon>
        <taxon>Comamonadaceae</taxon>
        <taxon>Rhodoferax</taxon>
    </lineage>
</organism>
<dbReference type="InterPro" id="IPR036388">
    <property type="entry name" value="WH-like_DNA-bd_sf"/>
</dbReference>
<keyword evidence="6" id="KW-1185">Reference proteome</keyword>
<protein>
    <submittedName>
        <fullName evidence="5">NaeI family type II restriction endonuclease</fullName>
    </submittedName>
</protein>
<dbReference type="CDD" id="cd22338">
    <property type="entry name" value="NaeI-like"/>
    <property type="match status" value="1"/>
</dbReference>